<feature type="compositionally biased region" description="Low complexity" evidence="8">
    <location>
        <begin position="385"/>
        <end position="395"/>
    </location>
</feature>
<feature type="compositionally biased region" description="Low complexity" evidence="8">
    <location>
        <begin position="352"/>
        <end position="363"/>
    </location>
</feature>
<keyword evidence="2" id="KW-0479">Metal-binding</keyword>
<sequence>MQQQFCNSNVDPRSMTIQQLQQLQQQQQQAILAQQNMAAANSSFGNLSNASIGNLRNLSALSNADNFSANQLQNASFIAGAQNGLANNLQNASFSNISLNGLGTSNALLNNNTTQNQRFNVAQAQQQGGQAIQGLVNNNNQSNGMQNNTSNNLNATLQNNIMMQAMIMQQINQNGPNAQLLQQLHQLQNQQLQYVQQLQLQNVQRQQQTNQQQDLLNTLQGNNKNTSGMGQQQNSDQQFLQQKTLIQQLEQELQQRESKIKNNSDAKPSSSGSTNLDVNDSFKQQQQQQVNSLDNLQQGVNNQQGQSLQNAQMQIQNQLQMNALMQNNLVNSINNKNLSNLSNSATNPTRPNTSASTQSNQSQPGMMNSFIGQNNVSSNSDVNPQLAALQQLQQQIKMPDSSVSDANNNDPQVSANNLNGDTVNQHPQQVLSAGGNNNGNMNANAMPVSSSSAEISTNNDDGNSTGINPWDWQSNLDVAKRKKVLFGLVKLIETSNKESGQSQNPEKLIMMAKRLEEFFYRSAKSTEEYSDVATLKDRLENIARVSRSQGDGSSTDTPNDTNEVSNVSDTAQRKIALLKGQRNGGAMDAFNSMTSQTKDHQEIQKQLVQLLKNQQSKNGDKSKNGSESNGAIMQLKSNLEKVKKKQNEFSQSKYEMLPFDGEDKKKVIRQQQQRLMLLRHSSKCRKGVACTVKFCQEMVNLWNHMRACRDKDCTTEHCLSSRCVLNHYRICKEEGRTSACEVCAPVVKAINFQNSQNGSFGSNDNEEDPLIQFSKELPLQTESKVESSLGKRRNQKDLTYEELLVEQQKLDQQKMFLERLQAQQKLQLRQHQLSNISADSEQGQKLQKQQLLLQKIQKQFLEDQRLLHDLLARHTKKNEMEGSKEKESNNKILPIQSVSLQNCKDNPFSLTENGGPEGRIEPFDLNMNGPDDGHGLQRKRSLSDLSTNSDEGNTFTKQQKLEGSFGQASMRNAEFGGIEASKKDNDNPKKEGNNALISKSMLPLVTQVINHEFAWVFKDPVDPIELGLPDYFEVIENPMDLNLVKTQLENFQYENFEDVRRDVNLVFENAILYNGDDSDVGIMANKMLDIFREGYNKVLNLDKNFTAYHQNLAQV</sequence>
<evidence type="ECO:0000259" key="10">
    <source>
        <dbReference type="PROSITE" id="PS50134"/>
    </source>
</evidence>
<dbReference type="SMART" id="SM00297">
    <property type="entry name" value="BROMO"/>
    <property type="match status" value="1"/>
</dbReference>
<dbReference type="SUPFAM" id="SSF47370">
    <property type="entry name" value="Bromodomain"/>
    <property type="match status" value="1"/>
</dbReference>
<dbReference type="InterPro" id="IPR036546">
    <property type="entry name" value="MED15_KIX"/>
</dbReference>
<dbReference type="InterPro" id="IPR036529">
    <property type="entry name" value="KIX_dom_sf"/>
</dbReference>
<accession>A0AAD3HD52</accession>
<feature type="compositionally biased region" description="Polar residues" evidence="8">
    <location>
        <begin position="943"/>
        <end position="958"/>
    </location>
</feature>
<feature type="compositionally biased region" description="Basic and acidic residues" evidence="8">
    <location>
        <begin position="253"/>
        <end position="264"/>
    </location>
</feature>
<evidence type="ECO:0000256" key="4">
    <source>
        <dbReference type="ARBA" id="ARBA00022833"/>
    </source>
</evidence>
<feature type="region of interest" description="Disordered" evidence="8">
    <location>
        <begin position="218"/>
        <end position="237"/>
    </location>
</feature>
<feature type="domain" description="TAZ-type" evidence="10">
    <location>
        <begin position="661"/>
        <end position="746"/>
    </location>
</feature>
<dbReference type="Proteomes" id="UP001054902">
    <property type="component" value="Unassembled WGS sequence"/>
</dbReference>
<evidence type="ECO:0000256" key="1">
    <source>
        <dbReference type="ARBA" id="ARBA00004123"/>
    </source>
</evidence>
<dbReference type="Gene3D" id="1.20.1020.10">
    <property type="entry name" value="TAZ domain"/>
    <property type="match status" value="1"/>
</dbReference>
<dbReference type="Pfam" id="PF02135">
    <property type="entry name" value="zf-TAZ"/>
    <property type="match status" value="1"/>
</dbReference>
<feature type="compositionally biased region" description="Low complexity" evidence="8">
    <location>
        <begin position="433"/>
        <end position="446"/>
    </location>
</feature>
<keyword evidence="4" id="KW-0862">Zinc</keyword>
<dbReference type="PRINTS" id="PR00503">
    <property type="entry name" value="BROMODOMAIN"/>
</dbReference>
<feature type="compositionally biased region" description="Polar residues" evidence="8">
    <location>
        <begin position="265"/>
        <end position="283"/>
    </location>
</feature>
<evidence type="ECO:0000313" key="11">
    <source>
        <dbReference type="EMBL" id="GFH58834.1"/>
    </source>
</evidence>
<evidence type="ECO:0000256" key="2">
    <source>
        <dbReference type="ARBA" id="ARBA00022723"/>
    </source>
</evidence>
<dbReference type="InterPro" id="IPR000197">
    <property type="entry name" value="Znf_TAZ"/>
</dbReference>
<name>A0AAD3HD52_9STRA</name>
<evidence type="ECO:0000256" key="7">
    <source>
        <dbReference type="PROSITE-ProRule" id="PRU00035"/>
    </source>
</evidence>
<dbReference type="GO" id="GO:0008270">
    <property type="term" value="F:zinc ion binding"/>
    <property type="evidence" value="ECO:0007669"/>
    <property type="project" value="UniProtKB-KW"/>
</dbReference>
<keyword evidence="6" id="KW-0539">Nucleus</keyword>
<organism evidence="11 12">
    <name type="scientific">Chaetoceros tenuissimus</name>
    <dbReference type="NCBI Taxonomy" id="426638"/>
    <lineage>
        <taxon>Eukaryota</taxon>
        <taxon>Sar</taxon>
        <taxon>Stramenopiles</taxon>
        <taxon>Ochrophyta</taxon>
        <taxon>Bacillariophyta</taxon>
        <taxon>Coscinodiscophyceae</taxon>
        <taxon>Chaetocerotophycidae</taxon>
        <taxon>Chaetocerotales</taxon>
        <taxon>Chaetocerotaceae</taxon>
        <taxon>Chaetoceros</taxon>
    </lineage>
</organism>
<dbReference type="PROSITE" id="PS00633">
    <property type="entry name" value="BROMODOMAIN_1"/>
    <property type="match status" value="1"/>
</dbReference>
<evidence type="ECO:0000256" key="3">
    <source>
        <dbReference type="ARBA" id="ARBA00022771"/>
    </source>
</evidence>
<dbReference type="EMBL" id="BLLK01000062">
    <property type="protein sequence ID" value="GFH58834.1"/>
    <property type="molecule type" value="Genomic_DNA"/>
</dbReference>
<keyword evidence="5 7" id="KW-0103">Bromodomain</keyword>
<feature type="region of interest" description="Disordered" evidence="8">
    <location>
        <begin position="929"/>
        <end position="958"/>
    </location>
</feature>
<dbReference type="Pfam" id="PF00439">
    <property type="entry name" value="Bromodomain"/>
    <property type="match status" value="1"/>
</dbReference>
<dbReference type="Gene3D" id="1.20.920.10">
    <property type="entry name" value="Bromodomain-like"/>
    <property type="match status" value="1"/>
</dbReference>
<gene>
    <name evidence="11" type="ORF">CTEN210_15310</name>
</gene>
<reference evidence="11 12" key="1">
    <citation type="journal article" date="2021" name="Sci. Rep.">
        <title>The genome of the diatom Chaetoceros tenuissimus carries an ancient integrated fragment of an extant virus.</title>
        <authorList>
            <person name="Hongo Y."/>
            <person name="Kimura K."/>
            <person name="Takaki Y."/>
            <person name="Yoshida Y."/>
            <person name="Baba S."/>
            <person name="Kobayashi G."/>
            <person name="Nagasaki K."/>
            <person name="Hano T."/>
            <person name="Tomaru Y."/>
        </authorList>
    </citation>
    <scope>NUCLEOTIDE SEQUENCE [LARGE SCALE GENOMIC DNA]</scope>
    <source>
        <strain evidence="11 12">NIES-3715</strain>
    </source>
</reference>
<comment type="subcellular location">
    <subcellularLocation>
        <location evidence="1">Nucleus</location>
    </subcellularLocation>
</comment>
<feature type="compositionally biased region" description="Polar residues" evidence="8">
    <location>
        <begin position="447"/>
        <end position="468"/>
    </location>
</feature>
<keyword evidence="12" id="KW-1185">Reference proteome</keyword>
<dbReference type="Pfam" id="PF16987">
    <property type="entry name" value="KIX_2"/>
    <property type="match status" value="1"/>
</dbReference>
<dbReference type="GO" id="GO:0006355">
    <property type="term" value="P:regulation of DNA-templated transcription"/>
    <property type="evidence" value="ECO:0007669"/>
    <property type="project" value="InterPro"/>
</dbReference>
<comment type="caution">
    <text evidence="11">The sequence shown here is derived from an EMBL/GenBank/DDBJ whole genome shotgun (WGS) entry which is preliminary data.</text>
</comment>
<feature type="compositionally biased region" description="Polar residues" evidence="8">
    <location>
        <begin position="364"/>
        <end position="383"/>
    </location>
</feature>
<feature type="domain" description="Bromo" evidence="9">
    <location>
        <begin position="1009"/>
        <end position="1081"/>
    </location>
</feature>
<dbReference type="InterPro" id="IPR001487">
    <property type="entry name" value="Bromodomain"/>
</dbReference>
<dbReference type="AlphaFoldDB" id="A0AAD3HD52"/>
<feature type="region of interest" description="Disordered" evidence="8">
    <location>
        <begin position="253"/>
        <end position="291"/>
    </location>
</feature>
<evidence type="ECO:0008006" key="13">
    <source>
        <dbReference type="Google" id="ProtNLM"/>
    </source>
</evidence>
<dbReference type="PANTHER" id="PTHR45926">
    <property type="entry name" value="OSJNBA0053K19.4 PROTEIN"/>
    <property type="match status" value="1"/>
</dbReference>
<feature type="compositionally biased region" description="Polar residues" evidence="8">
    <location>
        <begin position="401"/>
        <end position="431"/>
    </location>
</feature>
<dbReference type="SUPFAM" id="SSF57933">
    <property type="entry name" value="TAZ domain"/>
    <property type="match status" value="1"/>
</dbReference>
<evidence type="ECO:0000313" key="12">
    <source>
        <dbReference type="Proteomes" id="UP001054902"/>
    </source>
</evidence>
<dbReference type="Gene3D" id="1.10.246.20">
    <property type="entry name" value="Coactivator CBP, KIX domain"/>
    <property type="match status" value="1"/>
</dbReference>
<dbReference type="SMART" id="SM00551">
    <property type="entry name" value="ZnF_TAZ"/>
    <property type="match status" value="1"/>
</dbReference>
<dbReference type="InterPro" id="IPR036427">
    <property type="entry name" value="Bromodomain-like_sf"/>
</dbReference>
<dbReference type="InterPro" id="IPR018359">
    <property type="entry name" value="Bromodomain_CS"/>
</dbReference>
<protein>
    <recommendedName>
        <fullName evidence="13">Histone acetyltransferase</fullName>
    </recommendedName>
</protein>
<proteinExistence type="predicted"/>
<evidence type="ECO:0000259" key="9">
    <source>
        <dbReference type="PROSITE" id="PS50014"/>
    </source>
</evidence>
<evidence type="ECO:0000256" key="8">
    <source>
        <dbReference type="SAM" id="MobiDB-lite"/>
    </source>
</evidence>
<keyword evidence="3" id="KW-0863">Zinc-finger</keyword>
<evidence type="ECO:0000256" key="5">
    <source>
        <dbReference type="ARBA" id="ARBA00023117"/>
    </source>
</evidence>
<feature type="region of interest" description="Disordered" evidence="8">
    <location>
        <begin position="544"/>
        <end position="568"/>
    </location>
</feature>
<dbReference type="InterPro" id="IPR035898">
    <property type="entry name" value="TAZ_dom_sf"/>
</dbReference>
<dbReference type="GO" id="GO:0003712">
    <property type="term" value="F:transcription coregulator activity"/>
    <property type="evidence" value="ECO:0007669"/>
    <property type="project" value="InterPro"/>
</dbReference>
<evidence type="ECO:0000256" key="6">
    <source>
        <dbReference type="ARBA" id="ARBA00023242"/>
    </source>
</evidence>
<feature type="compositionally biased region" description="Polar residues" evidence="8">
    <location>
        <begin position="546"/>
        <end position="568"/>
    </location>
</feature>
<feature type="region of interest" description="Disordered" evidence="8">
    <location>
        <begin position="335"/>
        <end position="468"/>
    </location>
</feature>
<feature type="compositionally biased region" description="Low complexity" evidence="8">
    <location>
        <begin position="335"/>
        <end position="344"/>
    </location>
</feature>
<dbReference type="GO" id="GO:0005634">
    <property type="term" value="C:nucleus"/>
    <property type="evidence" value="ECO:0007669"/>
    <property type="project" value="UniProtKB-SubCell"/>
</dbReference>
<dbReference type="PROSITE" id="PS50134">
    <property type="entry name" value="ZF_TAZ"/>
    <property type="match status" value="1"/>
</dbReference>
<dbReference type="PROSITE" id="PS50014">
    <property type="entry name" value="BROMODOMAIN_2"/>
    <property type="match status" value="1"/>
</dbReference>